<evidence type="ECO:0000313" key="2">
    <source>
        <dbReference type="Proteomes" id="UP000299102"/>
    </source>
</evidence>
<evidence type="ECO:0000313" key="1">
    <source>
        <dbReference type="EMBL" id="GBP95507.1"/>
    </source>
</evidence>
<dbReference type="AlphaFoldDB" id="A0A4C2A9D8"/>
<dbReference type="Proteomes" id="UP000299102">
    <property type="component" value="Unassembled WGS sequence"/>
</dbReference>
<accession>A0A4C2A9D8</accession>
<name>A0A4C2A9D8_EUMVA</name>
<protein>
    <submittedName>
        <fullName evidence="1">Uncharacterized protein</fullName>
    </submittedName>
</protein>
<comment type="caution">
    <text evidence="1">The sequence shown here is derived from an EMBL/GenBank/DDBJ whole genome shotgun (WGS) entry which is preliminary data.</text>
</comment>
<organism evidence="1 2">
    <name type="scientific">Eumeta variegata</name>
    <name type="common">Bagworm moth</name>
    <name type="synonym">Eumeta japonica</name>
    <dbReference type="NCBI Taxonomy" id="151549"/>
    <lineage>
        <taxon>Eukaryota</taxon>
        <taxon>Metazoa</taxon>
        <taxon>Ecdysozoa</taxon>
        <taxon>Arthropoda</taxon>
        <taxon>Hexapoda</taxon>
        <taxon>Insecta</taxon>
        <taxon>Pterygota</taxon>
        <taxon>Neoptera</taxon>
        <taxon>Endopterygota</taxon>
        <taxon>Lepidoptera</taxon>
        <taxon>Glossata</taxon>
        <taxon>Ditrysia</taxon>
        <taxon>Tineoidea</taxon>
        <taxon>Psychidae</taxon>
        <taxon>Oiketicinae</taxon>
        <taxon>Eumeta</taxon>
    </lineage>
</organism>
<gene>
    <name evidence="1" type="ORF">EVAR_100170_1</name>
</gene>
<reference evidence="1 2" key="1">
    <citation type="journal article" date="2019" name="Commun. Biol.">
        <title>The bagworm genome reveals a unique fibroin gene that provides high tensile strength.</title>
        <authorList>
            <person name="Kono N."/>
            <person name="Nakamura H."/>
            <person name="Ohtoshi R."/>
            <person name="Tomita M."/>
            <person name="Numata K."/>
            <person name="Arakawa K."/>
        </authorList>
    </citation>
    <scope>NUCLEOTIDE SEQUENCE [LARGE SCALE GENOMIC DNA]</scope>
</reference>
<sequence>MKKKNLSRVIRKHVTKARKLFNAKKTSHKLTAGAKAKRYRKYMLQTDKTKPGELTQLAMTILRSFTVTGYTHYQTQESLKIFLIHNWFLWRRKRNDTDLKKSIEWAELVYRETGFRASCFM</sequence>
<keyword evidence="2" id="KW-1185">Reference proteome</keyword>
<proteinExistence type="predicted"/>
<dbReference type="EMBL" id="BGZK01002641">
    <property type="protein sequence ID" value="GBP95507.1"/>
    <property type="molecule type" value="Genomic_DNA"/>
</dbReference>